<dbReference type="EMBL" id="PVLV01000168">
    <property type="protein sequence ID" value="PRH78813.1"/>
    <property type="molecule type" value="Genomic_DNA"/>
</dbReference>
<proteinExistence type="predicted"/>
<dbReference type="InterPro" id="IPR021385">
    <property type="entry name" value="DUF3017"/>
</dbReference>
<evidence type="ECO:0000256" key="1">
    <source>
        <dbReference type="SAM" id="MobiDB-lite"/>
    </source>
</evidence>
<dbReference type="Pfam" id="PF11222">
    <property type="entry name" value="DUF3017"/>
    <property type="match status" value="1"/>
</dbReference>
<evidence type="ECO:0008006" key="5">
    <source>
        <dbReference type="Google" id="ProtNLM"/>
    </source>
</evidence>
<feature type="transmembrane region" description="Helical" evidence="2">
    <location>
        <begin position="205"/>
        <end position="224"/>
    </location>
</feature>
<comment type="caution">
    <text evidence="3">The sequence shown here is derived from an EMBL/GenBank/DDBJ whole genome shotgun (WGS) entry which is preliminary data.</text>
</comment>
<dbReference type="AlphaFoldDB" id="A0A2S9PWT2"/>
<gene>
    <name evidence="3" type="ORF">C6N75_12920</name>
</gene>
<evidence type="ECO:0000313" key="4">
    <source>
        <dbReference type="Proteomes" id="UP000239322"/>
    </source>
</evidence>
<dbReference type="OrthoDB" id="5192929at2"/>
<reference evidence="3 4" key="1">
    <citation type="submission" date="2018-03" db="EMBL/GenBank/DDBJ databases">
        <title>Novel Streptomyces sp. from soil.</title>
        <authorList>
            <person name="Tan G.Y.A."/>
            <person name="Lee Z.Y."/>
        </authorList>
    </citation>
    <scope>NUCLEOTIDE SEQUENCE [LARGE SCALE GENOMIC DNA]</scope>
    <source>
        <strain evidence="3 4">ST5x</strain>
    </source>
</reference>
<keyword evidence="4" id="KW-1185">Reference proteome</keyword>
<feature type="region of interest" description="Disordered" evidence="1">
    <location>
        <begin position="1"/>
        <end position="141"/>
    </location>
</feature>
<accession>A0A2S9PWT2</accession>
<feature type="compositionally biased region" description="Acidic residues" evidence="1">
    <location>
        <begin position="92"/>
        <end position="101"/>
    </location>
</feature>
<evidence type="ECO:0000256" key="2">
    <source>
        <dbReference type="SAM" id="Phobius"/>
    </source>
</evidence>
<organism evidence="3 4">
    <name type="scientific">Streptomyces solincola</name>
    <dbReference type="NCBI Taxonomy" id="2100817"/>
    <lineage>
        <taxon>Bacteria</taxon>
        <taxon>Bacillati</taxon>
        <taxon>Actinomycetota</taxon>
        <taxon>Actinomycetes</taxon>
        <taxon>Kitasatosporales</taxon>
        <taxon>Streptomycetaceae</taxon>
        <taxon>Streptomyces</taxon>
    </lineage>
</organism>
<keyword evidence="2" id="KW-0472">Membrane</keyword>
<feature type="transmembrane region" description="Helical" evidence="2">
    <location>
        <begin position="174"/>
        <end position="193"/>
    </location>
</feature>
<feature type="compositionally biased region" description="Low complexity" evidence="1">
    <location>
        <begin position="10"/>
        <end position="50"/>
    </location>
</feature>
<keyword evidence="2" id="KW-1133">Transmembrane helix</keyword>
<feature type="compositionally biased region" description="Low complexity" evidence="1">
    <location>
        <begin position="57"/>
        <end position="72"/>
    </location>
</feature>
<evidence type="ECO:0000313" key="3">
    <source>
        <dbReference type="EMBL" id="PRH78813.1"/>
    </source>
</evidence>
<dbReference type="RefSeq" id="WP_105869032.1">
    <property type="nucleotide sequence ID" value="NZ_PVLV01000168.1"/>
</dbReference>
<keyword evidence="2" id="KW-0812">Transmembrane</keyword>
<protein>
    <recommendedName>
        <fullName evidence="5">DUF3017 domain-containing protein</fullName>
    </recommendedName>
</protein>
<name>A0A2S9PWT2_9ACTN</name>
<feature type="transmembrane region" description="Helical" evidence="2">
    <location>
        <begin position="149"/>
        <end position="168"/>
    </location>
</feature>
<sequence>MGVRAEDEPATAAEADTAAAGPPAKAEPTTGHAPEARPAAPAAASVAEPAAGGGPDAAGQDAPGQDAPGQDAPGRDAPGPDAVPGLGSGEPGEADASDEAEGGVSADGVPAAGTGSRRPPAVTLDTARPEGGGRAAPGDAPAPARQWPLLLVLSVVGLGLLVIGLDPFPQAPRVGALLAGAALLTGAVLRRVLPSVGMLAVRSRFTDMATYGLLGAAIVFFALMTQPDPWLEIPLLEKAVKFAVR</sequence>
<dbReference type="Proteomes" id="UP000239322">
    <property type="component" value="Unassembled WGS sequence"/>
</dbReference>